<feature type="transmembrane region" description="Helical" evidence="9">
    <location>
        <begin position="295"/>
        <end position="318"/>
    </location>
</feature>
<comment type="pathway">
    <text evidence="2 9">Cofactor biosynthesis; adenosylcobalamin biosynthesis.</text>
</comment>
<dbReference type="GO" id="GO:0015420">
    <property type="term" value="F:ABC-type vitamin B12 transporter activity"/>
    <property type="evidence" value="ECO:0007669"/>
    <property type="project" value="UniProtKB-UniRule"/>
</dbReference>
<feature type="transmembrane region" description="Helical" evidence="9">
    <location>
        <begin position="77"/>
        <end position="95"/>
    </location>
</feature>
<dbReference type="PANTHER" id="PTHR34308">
    <property type="entry name" value="COBALAMIN BIOSYNTHESIS PROTEIN CBIB"/>
    <property type="match status" value="1"/>
</dbReference>
<evidence type="ECO:0000256" key="7">
    <source>
        <dbReference type="ARBA" id="ARBA00022989"/>
    </source>
</evidence>
<feature type="transmembrane region" description="Helical" evidence="9">
    <location>
        <begin position="6"/>
        <end position="24"/>
    </location>
</feature>
<dbReference type="EMBL" id="QLMH01000002">
    <property type="protein sequence ID" value="RAK22214.1"/>
    <property type="molecule type" value="Genomic_DNA"/>
</dbReference>
<keyword evidence="11" id="KW-1185">Reference proteome</keyword>
<keyword evidence="4 9" id="KW-1003">Cell membrane</keyword>
<evidence type="ECO:0000256" key="5">
    <source>
        <dbReference type="ARBA" id="ARBA00022573"/>
    </source>
</evidence>
<dbReference type="PANTHER" id="PTHR34308:SF1">
    <property type="entry name" value="COBALAMIN BIOSYNTHESIS PROTEIN CBIB"/>
    <property type="match status" value="1"/>
</dbReference>
<evidence type="ECO:0000313" key="11">
    <source>
        <dbReference type="Proteomes" id="UP000248555"/>
    </source>
</evidence>
<dbReference type="HAMAP" id="MF_00024">
    <property type="entry name" value="CobD_CbiB"/>
    <property type="match status" value="1"/>
</dbReference>
<evidence type="ECO:0000256" key="9">
    <source>
        <dbReference type="HAMAP-Rule" id="MF_00024"/>
    </source>
</evidence>
<sequence>MMEHLLAIIIAVILDYFIGDPRWLPHPVRGMGMLISYLDRRFNDGEYRKLNGILTLFIVCLVAYAVSFTFIHMSYQLSTVLGIIVESIVIFTTIATKSLKDAAYEVYIPLKQGDLVSARKQLSMIVGRDTEQLDEGEVVRGCVETVAENISDGITAPLFFALIGGGTFAFVYRAVNTCDAMLGYKNETYIDFGWASARFDDLLNFLPARITAFMIIFANVKLSPFSLKQCLKLLFRDAKKHPSPNSGWGEAAMAALLGVQLGGVNTYKGVVSVRPKLGEPLVNLRKEHICDAVNVMVRTVVAFIVLLCLGGILIEFAVTWS</sequence>
<dbReference type="Proteomes" id="UP000248555">
    <property type="component" value="Unassembled WGS sequence"/>
</dbReference>
<dbReference type="InterPro" id="IPR004485">
    <property type="entry name" value="Cobalamin_biosynth_CobD/CbiB"/>
</dbReference>
<dbReference type="GO" id="GO:0048472">
    <property type="term" value="F:threonine-phosphate decarboxylase activity"/>
    <property type="evidence" value="ECO:0007669"/>
    <property type="project" value="InterPro"/>
</dbReference>
<feature type="transmembrane region" description="Helical" evidence="9">
    <location>
        <begin position="158"/>
        <end position="175"/>
    </location>
</feature>
<feature type="transmembrane region" description="Helical" evidence="9">
    <location>
        <begin position="50"/>
        <end position="71"/>
    </location>
</feature>
<organism evidence="10 11">
    <name type="scientific">Paranoxybacillus vitaminiphilus</name>
    <dbReference type="NCBI Taxonomy" id="581036"/>
    <lineage>
        <taxon>Bacteria</taxon>
        <taxon>Bacillati</taxon>
        <taxon>Bacillota</taxon>
        <taxon>Bacilli</taxon>
        <taxon>Bacillales</taxon>
        <taxon>Anoxybacillaceae</taxon>
        <taxon>Paranoxybacillus</taxon>
    </lineage>
</organism>
<reference evidence="10 11" key="1">
    <citation type="submission" date="2018-06" db="EMBL/GenBank/DDBJ databases">
        <title>Genomic Encyclopedia of Type Strains, Phase III (KMG-III): the genomes of soil and plant-associated and newly described type strains.</title>
        <authorList>
            <person name="Whitman W."/>
        </authorList>
    </citation>
    <scope>NUCLEOTIDE SEQUENCE [LARGE SCALE GENOMIC DNA]</scope>
    <source>
        <strain evidence="10 11">CGMCC 1.8979</strain>
    </source>
</reference>
<accession>A0A327YMA0</accession>
<dbReference type="GO" id="GO:0005886">
    <property type="term" value="C:plasma membrane"/>
    <property type="evidence" value="ECO:0007669"/>
    <property type="project" value="UniProtKB-SubCell"/>
</dbReference>
<dbReference type="GO" id="GO:0009236">
    <property type="term" value="P:cobalamin biosynthetic process"/>
    <property type="evidence" value="ECO:0007669"/>
    <property type="project" value="UniProtKB-UniRule"/>
</dbReference>
<keyword evidence="6 9" id="KW-0812">Transmembrane</keyword>
<dbReference type="Pfam" id="PF03186">
    <property type="entry name" value="CobD_Cbib"/>
    <property type="match status" value="1"/>
</dbReference>
<gene>
    <name evidence="9" type="primary">cobD</name>
    <name evidence="10" type="ORF">B0I26_102203</name>
</gene>
<evidence type="ECO:0000256" key="2">
    <source>
        <dbReference type="ARBA" id="ARBA00004953"/>
    </source>
</evidence>
<dbReference type="NCBIfam" id="TIGR00380">
    <property type="entry name" value="cobal_cbiB"/>
    <property type="match status" value="1"/>
</dbReference>
<keyword evidence="5 9" id="KW-0169">Cobalamin biosynthesis</keyword>
<evidence type="ECO:0000313" key="10">
    <source>
        <dbReference type="EMBL" id="RAK22214.1"/>
    </source>
</evidence>
<evidence type="ECO:0000256" key="8">
    <source>
        <dbReference type="ARBA" id="ARBA00023136"/>
    </source>
</evidence>
<evidence type="ECO:0000256" key="3">
    <source>
        <dbReference type="ARBA" id="ARBA00006263"/>
    </source>
</evidence>
<comment type="subcellular location">
    <subcellularLocation>
        <location evidence="1 9">Cell membrane</location>
        <topology evidence="1 9">Multi-pass membrane protein</topology>
    </subcellularLocation>
</comment>
<proteinExistence type="inferred from homology"/>
<name>A0A327YMA0_9BACL</name>
<comment type="similarity">
    <text evidence="3 9">Belongs to the CobD/CbiB family.</text>
</comment>
<dbReference type="UniPathway" id="UPA00148"/>
<dbReference type="AlphaFoldDB" id="A0A327YMA0"/>
<evidence type="ECO:0000256" key="1">
    <source>
        <dbReference type="ARBA" id="ARBA00004651"/>
    </source>
</evidence>
<keyword evidence="8 9" id="KW-0472">Membrane</keyword>
<protein>
    <recommendedName>
        <fullName evidence="9">Cobalamin biosynthesis protein CobD</fullName>
    </recommendedName>
</protein>
<keyword evidence="7 9" id="KW-1133">Transmembrane helix</keyword>
<evidence type="ECO:0000256" key="6">
    <source>
        <dbReference type="ARBA" id="ARBA00022692"/>
    </source>
</evidence>
<comment type="caution">
    <text evidence="10">The sequence shown here is derived from an EMBL/GenBank/DDBJ whole genome shotgun (WGS) entry which is preliminary data.</text>
</comment>
<comment type="function">
    <text evidence="9">Converts cobyric acid to cobinamide by the addition of aminopropanol on the F carboxylic group.</text>
</comment>
<evidence type="ECO:0000256" key="4">
    <source>
        <dbReference type="ARBA" id="ARBA00022475"/>
    </source>
</evidence>